<organism evidence="7 8">
    <name type="scientific">Leptonychotes weddellii</name>
    <name type="common">Weddell seal</name>
    <name type="synonym">Otaria weddellii</name>
    <dbReference type="NCBI Taxonomy" id="9713"/>
    <lineage>
        <taxon>Eukaryota</taxon>
        <taxon>Metazoa</taxon>
        <taxon>Chordata</taxon>
        <taxon>Craniata</taxon>
        <taxon>Vertebrata</taxon>
        <taxon>Euteleostomi</taxon>
        <taxon>Mammalia</taxon>
        <taxon>Eutheria</taxon>
        <taxon>Laurasiatheria</taxon>
        <taxon>Carnivora</taxon>
        <taxon>Caniformia</taxon>
        <taxon>Pinnipedia</taxon>
        <taxon>Phocidae</taxon>
        <taxon>Monachinae</taxon>
        <taxon>Lobodontini</taxon>
        <taxon>Leptonychotes</taxon>
    </lineage>
</organism>
<evidence type="ECO:0000256" key="4">
    <source>
        <dbReference type="ARBA" id="ARBA00022833"/>
    </source>
</evidence>
<dbReference type="SUPFAM" id="SSF57667">
    <property type="entry name" value="beta-beta-alpha zinc fingers"/>
    <property type="match status" value="1"/>
</dbReference>
<dbReference type="CTD" id="64763"/>
<dbReference type="GO" id="GO:0008270">
    <property type="term" value="F:zinc ion binding"/>
    <property type="evidence" value="ECO:0007669"/>
    <property type="project" value="UniProtKB-KW"/>
</dbReference>
<evidence type="ECO:0000256" key="1">
    <source>
        <dbReference type="ARBA" id="ARBA00022723"/>
    </source>
</evidence>
<keyword evidence="1" id="KW-0479">Metal-binding</keyword>
<reference evidence="8" key="1">
    <citation type="submission" date="2025-08" db="UniProtKB">
        <authorList>
            <consortium name="RefSeq"/>
        </authorList>
    </citation>
    <scope>IDENTIFICATION</scope>
    <source>
        <tissue evidence="8">Liver</tissue>
    </source>
</reference>
<dbReference type="Gene3D" id="3.30.160.60">
    <property type="entry name" value="Classic Zinc Finger"/>
    <property type="match status" value="2"/>
</dbReference>
<dbReference type="GO" id="GO:0000981">
    <property type="term" value="F:DNA-binding transcription factor activity, RNA polymerase II-specific"/>
    <property type="evidence" value="ECO:0007669"/>
    <property type="project" value="TreeGrafter"/>
</dbReference>
<keyword evidence="7" id="KW-1185">Reference proteome</keyword>
<dbReference type="GO" id="GO:0000978">
    <property type="term" value="F:RNA polymerase II cis-regulatory region sequence-specific DNA binding"/>
    <property type="evidence" value="ECO:0007669"/>
    <property type="project" value="TreeGrafter"/>
</dbReference>
<sequence>MRLAEHRRIHTGERPYSCPDCGKSYRSFSNLWKHRKTHQQQHQAAVRQQVAEAEAAVGLAVMETAVEALPLVEAIEIYPLAEAEGVQISG</sequence>
<protein>
    <submittedName>
        <fullName evidence="8">Zinc finger protein 574</fullName>
    </submittedName>
</protein>
<dbReference type="GO" id="GO:0032502">
    <property type="term" value="P:developmental process"/>
    <property type="evidence" value="ECO:0007669"/>
    <property type="project" value="UniProtKB-ARBA"/>
</dbReference>
<dbReference type="OrthoDB" id="427030at2759"/>
<keyword evidence="3 5" id="KW-0863">Zinc-finger</keyword>
<evidence type="ECO:0000256" key="3">
    <source>
        <dbReference type="ARBA" id="ARBA00022771"/>
    </source>
</evidence>
<proteinExistence type="predicted"/>
<dbReference type="SMART" id="SM00355">
    <property type="entry name" value="ZnF_C2H2"/>
    <property type="match status" value="1"/>
</dbReference>
<dbReference type="KEGG" id="lww:102751015"/>
<dbReference type="GeneID" id="102751015"/>
<dbReference type="RefSeq" id="XP_030882470.1">
    <property type="nucleotide sequence ID" value="XM_031026610.1"/>
</dbReference>
<feature type="domain" description="C2H2-type" evidence="6">
    <location>
        <begin position="16"/>
        <end position="43"/>
    </location>
</feature>
<dbReference type="PANTHER" id="PTHR23235">
    <property type="entry name" value="KRUEPPEL-LIKE TRANSCRIPTION FACTOR"/>
    <property type="match status" value="1"/>
</dbReference>
<keyword evidence="4" id="KW-0862">Zinc</keyword>
<evidence type="ECO:0000256" key="2">
    <source>
        <dbReference type="ARBA" id="ARBA00022737"/>
    </source>
</evidence>
<evidence type="ECO:0000256" key="5">
    <source>
        <dbReference type="PROSITE-ProRule" id="PRU00042"/>
    </source>
</evidence>
<gene>
    <name evidence="8" type="primary">ZNF574</name>
</gene>
<name>A0A7F8QMU2_LEPWE</name>
<dbReference type="InterPro" id="IPR036236">
    <property type="entry name" value="Znf_C2H2_sf"/>
</dbReference>
<accession>A0A7F8QMU2</accession>
<dbReference type="PROSITE" id="PS00028">
    <property type="entry name" value="ZINC_FINGER_C2H2_1"/>
    <property type="match status" value="1"/>
</dbReference>
<evidence type="ECO:0000259" key="6">
    <source>
        <dbReference type="PROSITE" id="PS50157"/>
    </source>
</evidence>
<dbReference type="Pfam" id="PF00096">
    <property type="entry name" value="zf-C2H2"/>
    <property type="match status" value="1"/>
</dbReference>
<evidence type="ECO:0000313" key="8">
    <source>
        <dbReference type="RefSeq" id="XP_030882470.1"/>
    </source>
</evidence>
<dbReference type="FunFam" id="3.30.160.60:FF:000202">
    <property type="entry name" value="Zinc finger protein 574"/>
    <property type="match status" value="1"/>
</dbReference>
<dbReference type="PROSITE" id="PS50157">
    <property type="entry name" value="ZINC_FINGER_C2H2_2"/>
    <property type="match status" value="1"/>
</dbReference>
<evidence type="ECO:0000313" key="7">
    <source>
        <dbReference type="Proteomes" id="UP000245341"/>
    </source>
</evidence>
<dbReference type="AlphaFoldDB" id="A0A7F8QMU2"/>
<keyword evidence="2" id="KW-0677">Repeat</keyword>
<dbReference type="Proteomes" id="UP000245341">
    <property type="component" value="Unplaced"/>
</dbReference>
<dbReference type="InterPro" id="IPR013087">
    <property type="entry name" value="Znf_C2H2_type"/>
</dbReference>
<dbReference type="PANTHER" id="PTHR23235:SF120">
    <property type="entry name" value="KRUPPEL-LIKE FACTOR 15"/>
    <property type="match status" value="1"/>
</dbReference>